<evidence type="ECO:0000313" key="2">
    <source>
        <dbReference type="Proteomes" id="UP000887013"/>
    </source>
</evidence>
<comment type="caution">
    <text evidence="1">The sequence shown here is derived from an EMBL/GenBank/DDBJ whole genome shotgun (WGS) entry which is preliminary data.</text>
</comment>
<gene>
    <name evidence="1" type="ORF">NPIL_557571</name>
</gene>
<accession>A0A8X6IXF2</accession>
<reference evidence="1" key="1">
    <citation type="submission" date="2020-08" db="EMBL/GenBank/DDBJ databases">
        <title>Multicomponent nature underlies the extraordinary mechanical properties of spider dragline silk.</title>
        <authorList>
            <person name="Kono N."/>
            <person name="Nakamura H."/>
            <person name="Mori M."/>
            <person name="Yoshida Y."/>
            <person name="Ohtoshi R."/>
            <person name="Malay A.D."/>
            <person name="Moran D.A.P."/>
            <person name="Tomita M."/>
            <person name="Numata K."/>
            <person name="Arakawa K."/>
        </authorList>
    </citation>
    <scope>NUCLEOTIDE SEQUENCE</scope>
</reference>
<dbReference type="EMBL" id="BMAW01048227">
    <property type="protein sequence ID" value="GFS64840.1"/>
    <property type="molecule type" value="Genomic_DNA"/>
</dbReference>
<evidence type="ECO:0000313" key="1">
    <source>
        <dbReference type="EMBL" id="GFS64840.1"/>
    </source>
</evidence>
<dbReference type="AlphaFoldDB" id="A0A8X6IXF2"/>
<organism evidence="1 2">
    <name type="scientific">Nephila pilipes</name>
    <name type="common">Giant wood spider</name>
    <name type="synonym">Nephila maculata</name>
    <dbReference type="NCBI Taxonomy" id="299642"/>
    <lineage>
        <taxon>Eukaryota</taxon>
        <taxon>Metazoa</taxon>
        <taxon>Ecdysozoa</taxon>
        <taxon>Arthropoda</taxon>
        <taxon>Chelicerata</taxon>
        <taxon>Arachnida</taxon>
        <taxon>Araneae</taxon>
        <taxon>Araneomorphae</taxon>
        <taxon>Entelegynae</taxon>
        <taxon>Araneoidea</taxon>
        <taxon>Nephilidae</taxon>
        <taxon>Nephila</taxon>
    </lineage>
</organism>
<proteinExistence type="predicted"/>
<name>A0A8X6IXF2_NEPPI</name>
<dbReference type="OrthoDB" id="6437663at2759"/>
<keyword evidence="2" id="KW-1185">Reference proteome</keyword>
<dbReference type="Proteomes" id="UP000887013">
    <property type="component" value="Unassembled WGS sequence"/>
</dbReference>
<sequence>MTSIHYQYRKKIMSLMEAMQLKYGRAARNFHRISVDQRITSKFHWKTDGTIDRLKTASSLIQSDVAMKQRFRLACNYWQERKRLSVGANVCKDPQDYFLLHRNVWLLWSQNVRQI</sequence>
<protein>
    <submittedName>
        <fullName evidence="1">Uncharacterized protein</fullName>
    </submittedName>
</protein>